<proteinExistence type="predicted"/>
<gene>
    <name evidence="1" type="ORF">FGL89_05285</name>
</gene>
<evidence type="ECO:0000313" key="1">
    <source>
        <dbReference type="EMBL" id="QEA33575.1"/>
    </source>
</evidence>
<dbReference type="SUPFAM" id="SSF47413">
    <property type="entry name" value="lambda repressor-like DNA-binding domains"/>
    <property type="match status" value="1"/>
</dbReference>
<dbReference type="Gene3D" id="1.10.260.40">
    <property type="entry name" value="lambda repressor-like DNA-binding domains"/>
    <property type="match status" value="1"/>
</dbReference>
<accession>A0AAE6M256</accession>
<name>A0AAE6M256_LEUCA</name>
<dbReference type="GO" id="GO:0003677">
    <property type="term" value="F:DNA binding"/>
    <property type="evidence" value="ECO:0007669"/>
    <property type="project" value="InterPro"/>
</dbReference>
<dbReference type="RefSeq" id="WP_147000445.1">
    <property type="nucleotide sequence ID" value="NZ_CP042374.1"/>
</dbReference>
<dbReference type="GeneID" id="61187152"/>
<dbReference type="EMBL" id="CP042374">
    <property type="protein sequence ID" value="QEA33575.1"/>
    <property type="molecule type" value="Genomic_DNA"/>
</dbReference>
<dbReference type="AlphaFoldDB" id="A0AAE6M256"/>
<evidence type="ECO:0000313" key="2">
    <source>
        <dbReference type="Proteomes" id="UP000321332"/>
    </source>
</evidence>
<sequence>MIVSNEMMLSLRLKRGKLNITKKEAAHQTGVSPKTFQEILDGKRTEVQKRTFDKLNNWLQEDKK</sequence>
<dbReference type="Proteomes" id="UP000321332">
    <property type="component" value="Chromosome"/>
</dbReference>
<protein>
    <submittedName>
        <fullName evidence="1">Helix-turn-helix transcriptional regulator</fullName>
    </submittedName>
</protein>
<dbReference type="InterPro" id="IPR010982">
    <property type="entry name" value="Lambda_DNA-bd_dom_sf"/>
</dbReference>
<organism evidence="1 2">
    <name type="scientific">Leuconostoc carnosum</name>
    <dbReference type="NCBI Taxonomy" id="1252"/>
    <lineage>
        <taxon>Bacteria</taxon>
        <taxon>Bacillati</taxon>
        <taxon>Bacillota</taxon>
        <taxon>Bacilli</taxon>
        <taxon>Lactobacillales</taxon>
        <taxon>Lactobacillaceae</taxon>
        <taxon>Leuconostoc</taxon>
    </lineage>
</organism>
<reference evidence="1 2" key="1">
    <citation type="submission" date="2019-06" db="EMBL/GenBank/DDBJ databases">
        <title>Genome analyses of bacteria isolated from kimchi.</title>
        <authorList>
            <person name="Lee S."/>
            <person name="Ahn S."/>
            <person name="Roh S."/>
        </authorList>
    </citation>
    <scope>NUCLEOTIDE SEQUENCE [LARGE SCALE GENOMIC DNA]</scope>
    <source>
        <strain evidence="1 2">CBA3620</strain>
    </source>
</reference>